<feature type="compositionally biased region" description="Low complexity" evidence="1">
    <location>
        <begin position="84"/>
        <end position="103"/>
    </location>
</feature>
<dbReference type="AlphaFoldDB" id="A0A392NKC1"/>
<keyword evidence="3" id="KW-1185">Reference proteome</keyword>
<dbReference type="Proteomes" id="UP000265520">
    <property type="component" value="Unassembled WGS sequence"/>
</dbReference>
<proteinExistence type="predicted"/>
<evidence type="ECO:0000313" key="3">
    <source>
        <dbReference type="Proteomes" id="UP000265520"/>
    </source>
</evidence>
<comment type="caution">
    <text evidence="2">The sequence shown here is derived from an EMBL/GenBank/DDBJ whole genome shotgun (WGS) entry which is preliminary data.</text>
</comment>
<evidence type="ECO:0000313" key="2">
    <source>
        <dbReference type="EMBL" id="MCH99545.1"/>
    </source>
</evidence>
<evidence type="ECO:0000256" key="1">
    <source>
        <dbReference type="SAM" id="MobiDB-lite"/>
    </source>
</evidence>
<name>A0A392NKC1_9FABA</name>
<dbReference type="EMBL" id="LXQA010040607">
    <property type="protein sequence ID" value="MCH99545.1"/>
    <property type="molecule type" value="Genomic_DNA"/>
</dbReference>
<feature type="compositionally biased region" description="Basic and acidic residues" evidence="1">
    <location>
        <begin position="131"/>
        <end position="143"/>
    </location>
</feature>
<feature type="compositionally biased region" description="Polar residues" evidence="1">
    <location>
        <begin position="58"/>
        <end position="83"/>
    </location>
</feature>
<accession>A0A392NKC1</accession>
<protein>
    <submittedName>
        <fullName evidence="2">Uncharacterized protein</fullName>
    </submittedName>
</protein>
<feature type="region of interest" description="Disordered" evidence="1">
    <location>
        <begin position="47"/>
        <end position="161"/>
    </location>
</feature>
<sequence>MHNIDLNQGMPEYTQGDPLLSMSIEDISRMLGDEPLYIQSFDPIGQAGASSSGGGRGNTQNFNQGFTACQGSNYPNQQFFTPHQGNQQGYPVQQGNQQGYPVQSDRGERRQSLPPIIINERGGGRSRGRGRARETNASRGSRDRGKRVQLQPEPEEEDDFD</sequence>
<organism evidence="2 3">
    <name type="scientific">Trifolium medium</name>
    <dbReference type="NCBI Taxonomy" id="97028"/>
    <lineage>
        <taxon>Eukaryota</taxon>
        <taxon>Viridiplantae</taxon>
        <taxon>Streptophyta</taxon>
        <taxon>Embryophyta</taxon>
        <taxon>Tracheophyta</taxon>
        <taxon>Spermatophyta</taxon>
        <taxon>Magnoliopsida</taxon>
        <taxon>eudicotyledons</taxon>
        <taxon>Gunneridae</taxon>
        <taxon>Pentapetalae</taxon>
        <taxon>rosids</taxon>
        <taxon>fabids</taxon>
        <taxon>Fabales</taxon>
        <taxon>Fabaceae</taxon>
        <taxon>Papilionoideae</taxon>
        <taxon>50 kb inversion clade</taxon>
        <taxon>NPAAA clade</taxon>
        <taxon>Hologalegina</taxon>
        <taxon>IRL clade</taxon>
        <taxon>Trifolieae</taxon>
        <taxon>Trifolium</taxon>
    </lineage>
</organism>
<reference evidence="2 3" key="1">
    <citation type="journal article" date="2018" name="Front. Plant Sci.">
        <title>Red Clover (Trifolium pratense) and Zigzag Clover (T. medium) - A Picture of Genomic Similarities and Differences.</title>
        <authorList>
            <person name="Dluhosova J."/>
            <person name="Istvanek J."/>
            <person name="Nedelnik J."/>
            <person name="Repkova J."/>
        </authorList>
    </citation>
    <scope>NUCLEOTIDE SEQUENCE [LARGE SCALE GENOMIC DNA]</scope>
    <source>
        <strain evidence="3">cv. 10/8</strain>
        <tissue evidence="2">Leaf</tissue>
    </source>
</reference>